<evidence type="ECO:0000256" key="1">
    <source>
        <dbReference type="SAM" id="MobiDB-lite"/>
    </source>
</evidence>
<gene>
    <name evidence="2" type="ORF">DdX_02427</name>
</gene>
<protein>
    <submittedName>
        <fullName evidence="2">Uncharacterized protein</fullName>
    </submittedName>
</protein>
<organism evidence="2 3">
    <name type="scientific">Ditylenchus destructor</name>
    <dbReference type="NCBI Taxonomy" id="166010"/>
    <lineage>
        <taxon>Eukaryota</taxon>
        <taxon>Metazoa</taxon>
        <taxon>Ecdysozoa</taxon>
        <taxon>Nematoda</taxon>
        <taxon>Chromadorea</taxon>
        <taxon>Rhabditida</taxon>
        <taxon>Tylenchina</taxon>
        <taxon>Tylenchomorpha</taxon>
        <taxon>Sphaerularioidea</taxon>
        <taxon>Anguinidae</taxon>
        <taxon>Anguininae</taxon>
        <taxon>Ditylenchus</taxon>
    </lineage>
</organism>
<sequence>MDQPSLLFSSRTRRTPNISKMFVPVVNKDMQLFPANRQTLPPRIKNVRSRAQSLEDNLQAVNHAMNGNAPSVTANAIAGRQIVTVRSGRQRNAQSVGSLPTSPALALIPPAKSPPKLSNSGSMRKPLDPIVEGVPLASSAPMQHQISECSSKPVNKKKKASDSSNNGHSDDSHNDNKENPSSSSCTTPSSNKSTPDLHDLRIRPSSSLSTASAPGLEKTGTSPPNSGSSAGKGIVKWITNTLKGKNGSRDKESTNGGGKQPVESPQSNGGSLPVSVGLNHSEDKDYDNTKPWRSLSELATKTVHILLVVFLHPSHPNTCACSIIHHYCIQCAFNFISIGN</sequence>
<feature type="compositionally biased region" description="Polar residues" evidence="1">
    <location>
        <begin position="219"/>
        <end position="229"/>
    </location>
</feature>
<feature type="region of interest" description="Disordered" evidence="1">
    <location>
        <begin position="88"/>
        <end position="288"/>
    </location>
</feature>
<feature type="compositionally biased region" description="Basic and acidic residues" evidence="1">
    <location>
        <begin position="168"/>
        <end position="178"/>
    </location>
</feature>
<dbReference type="AlphaFoldDB" id="A0AAD4NCQ2"/>
<dbReference type="EMBL" id="JAKKPZ010000002">
    <property type="protein sequence ID" value="KAI1725750.1"/>
    <property type="molecule type" value="Genomic_DNA"/>
</dbReference>
<keyword evidence="3" id="KW-1185">Reference proteome</keyword>
<reference evidence="2" key="1">
    <citation type="submission" date="2022-01" db="EMBL/GenBank/DDBJ databases">
        <title>Genome Sequence Resource for Two Populations of Ditylenchus destructor, the Migratory Endoparasitic Phytonematode.</title>
        <authorList>
            <person name="Zhang H."/>
            <person name="Lin R."/>
            <person name="Xie B."/>
        </authorList>
    </citation>
    <scope>NUCLEOTIDE SEQUENCE</scope>
    <source>
        <strain evidence="2">BazhouSP</strain>
    </source>
</reference>
<feature type="compositionally biased region" description="Polar residues" evidence="1">
    <location>
        <begin position="140"/>
        <end position="153"/>
    </location>
</feature>
<name>A0AAD4NCQ2_9BILA</name>
<dbReference type="Proteomes" id="UP001201812">
    <property type="component" value="Unassembled WGS sequence"/>
</dbReference>
<evidence type="ECO:0000313" key="2">
    <source>
        <dbReference type="EMBL" id="KAI1725750.1"/>
    </source>
</evidence>
<comment type="caution">
    <text evidence="2">The sequence shown here is derived from an EMBL/GenBank/DDBJ whole genome shotgun (WGS) entry which is preliminary data.</text>
</comment>
<accession>A0AAD4NCQ2</accession>
<proteinExistence type="predicted"/>
<evidence type="ECO:0000313" key="3">
    <source>
        <dbReference type="Proteomes" id="UP001201812"/>
    </source>
</evidence>
<feature type="compositionally biased region" description="Polar residues" evidence="1">
    <location>
        <begin position="90"/>
        <end position="101"/>
    </location>
</feature>
<feature type="compositionally biased region" description="Low complexity" evidence="1">
    <location>
        <begin position="180"/>
        <end position="194"/>
    </location>
</feature>